<evidence type="ECO:0000256" key="6">
    <source>
        <dbReference type="ARBA" id="ARBA00022970"/>
    </source>
</evidence>
<dbReference type="GO" id="GO:0022857">
    <property type="term" value="F:transmembrane transporter activity"/>
    <property type="evidence" value="ECO:0007669"/>
    <property type="project" value="InterPro"/>
</dbReference>
<dbReference type="PANTHER" id="PTHR30614">
    <property type="entry name" value="MEMBRANE COMPONENT OF AMINO ACID ABC TRANSPORTER"/>
    <property type="match status" value="1"/>
</dbReference>
<organism evidence="11 12">
    <name type="scientific">Halarcobacter anaerophilus</name>
    <dbReference type="NCBI Taxonomy" id="877500"/>
    <lineage>
        <taxon>Bacteria</taxon>
        <taxon>Pseudomonadati</taxon>
        <taxon>Campylobacterota</taxon>
        <taxon>Epsilonproteobacteria</taxon>
        <taxon>Campylobacterales</taxon>
        <taxon>Arcobacteraceae</taxon>
        <taxon>Halarcobacter</taxon>
    </lineage>
</organism>
<evidence type="ECO:0000256" key="7">
    <source>
        <dbReference type="ARBA" id="ARBA00022989"/>
    </source>
</evidence>
<dbReference type="Gene3D" id="1.10.3720.10">
    <property type="entry name" value="MetI-like"/>
    <property type="match status" value="1"/>
</dbReference>
<dbReference type="InterPro" id="IPR043429">
    <property type="entry name" value="ArtM/GltK/GlnP/TcyL/YhdX-like"/>
</dbReference>
<dbReference type="NCBIfam" id="TIGR01726">
    <property type="entry name" value="HEQRo_perm_3TM"/>
    <property type="match status" value="1"/>
</dbReference>
<evidence type="ECO:0000256" key="1">
    <source>
        <dbReference type="ARBA" id="ARBA00004429"/>
    </source>
</evidence>
<dbReference type="SUPFAM" id="SSF161098">
    <property type="entry name" value="MetI-like"/>
    <property type="match status" value="1"/>
</dbReference>
<dbReference type="CDD" id="cd06261">
    <property type="entry name" value="TM_PBP2"/>
    <property type="match status" value="1"/>
</dbReference>
<feature type="domain" description="ABC transmembrane type-1" evidence="10">
    <location>
        <begin position="14"/>
        <end position="199"/>
    </location>
</feature>
<comment type="similarity">
    <text evidence="2">Belongs to the binding-protein-dependent transport system permease family. HisMQ subfamily.</text>
</comment>
<evidence type="ECO:0000256" key="5">
    <source>
        <dbReference type="ARBA" id="ARBA00022692"/>
    </source>
</evidence>
<dbReference type="EMBL" id="PDKO01000012">
    <property type="protein sequence ID" value="RXJ61810.1"/>
    <property type="molecule type" value="Genomic_DNA"/>
</dbReference>
<keyword evidence="5 9" id="KW-0812">Transmembrane</keyword>
<dbReference type="InterPro" id="IPR000515">
    <property type="entry name" value="MetI-like"/>
</dbReference>
<keyword evidence="3 9" id="KW-0813">Transport</keyword>
<comment type="caution">
    <text evidence="11">The sequence shown here is derived from an EMBL/GenBank/DDBJ whole genome shotgun (WGS) entry which is preliminary data.</text>
</comment>
<name>A0A4Q0XW26_9BACT</name>
<dbReference type="OrthoDB" id="5365894at2"/>
<accession>A0A4Q0XW26</accession>
<evidence type="ECO:0000256" key="4">
    <source>
        <dbReference type="ARBA" id="ARBA00022475"/>
    </source>
</evidence>
<dbReference type="PANTHER" id="PTHR30614:SF0">
    <property type="entry name" value="L-CYSTINE TRANSPORT SYSTEM PERMEASE PROTEIN TCYL"/>
    <property type="match status" value="1"/>
</dbReference>
<keyword evidence="8 9" id="KW-0472">Membrane</keyword>
<dbReference type="STRING" id="877500.GCA_000935065_01230"/>
<dbReference type="GO" id="GO:0043190">
    <property type="term" value="C:ATP-binding cassette (ABC) transporter complex"/>
    <property type="evidence" value="ECO:0007669"/>
    <property type="project" value="InterPro"/>
</dbReference>
<feature type="transmembrane region" description="Helical" evidence="9">
    <location>
        <begin position="14"/>
        <end position="37"/>
    </location>
</feature>
<dbReference type="NCBIfam" id="TIGR03004">
    <property type="entry name" value="ectoine_ehuC"/>
    <property type="match status" value="1"/>
</dbReference>
<evidence type="ECO:0000313" key="12">
    <source>
        <dbReference type="Proteomes" id="UP000290191"/>
    </source>
</evidence>
<evidence type="ECO:0000256" key="9">
    <source>
        <dbReference type="RuleBase" id="RU363032"/>
    </source>
</evidence>
<dbReference type="AlphaFoldDB" id="A0A4Q0XW26"/>
<keyword evidence="12" id="KW-1185">Reference proteome</keyword>
<keyword evidence="4" id="KW-1003">Cell membrane</keyword>
<dbReference type="InterPro" id="IPR010065">
    <property type="entry name" value="AA_ABC_transptr_permease_3TM"/>
</dbReference>
<evidence type="ECO:0000256" key="8">
    <source>
        <dbReference type="ARBA" id="ARBA00023136"/>
    </source>
</evidence>
<sequence length="220" mass="24627">MTILDFLPNLLNGAWVTLQITVLSAILSLILSFIAGLGRISNVFLIRSIAIAYIEFFRGTSILIQLYWIYFVMPFFGITLDAYTAAVIGLGLNLGSYGAEVVRGAINSVDKGQYEAALALNFTKFDMYKRVIIPQAFVSMLPPFGNYLIELLKATSLVSLITIAELTYEGKLLIDQTMQTAEIFTLLLIIYFLIAQFFSYCIKSFERKLRAKLDRKVANG</sequence>
<keyword evidence="7 9" id="KW-1133">Transmembrane helix</keyword>
<protein>
    <submittedName>
        <fullName evidence="11">Ectoine/hydroxyectoine ABC transporter permease subunit EhuC</fullName>
    </submittedName>
</protein>
<dbReference type="Pfam" id="PF00528">
    <property type="entry name" value="BPD_transp_1"/>
    <property type="match status" value="1"/>
</dbReference>
<dbReference type="RefSeq" id="WP_129082748.1">
    <property type="nucleotide sequence ID" value="NZ_CP041070.1"/>
</dbReference>
<dbReference type="InterPro" id="IPR014342">
    <property type="entry name" value="Ectoine_EhuC"/>
</dbReference>
<dbReference type="GO" id="GO:0006865">
    <property type="term" value="P:amino acid transport"/>
    <property type="evidence" value="ECO:0007669"/>
    <property type="project" value="UniProtKB-KW"/>
</dbReference>
<evidence type="ECO:0000256" key="3">
    <source>
        <dbReference type="ARBA" id="ARBA00022448"/>
    </source>
</evidence>
<evidence type="ECO:0000256" key="2">
    <source>
        <dbReference type="ARBA" id="ARBA00010072"/>
    </source>
</evidence>
<feature type="transmembrane region" description="Helical" evidence="9">
    <location>
        <begin position="75"/>
        <end position="94"/>
    </location>
</feature>
<dbReference type="InterPro" id="IPR035906">
    <property type="entry name" value="MetI-like_sf"/>
</dbReference>
<evidence type="ECO:0000259" key="10">
    <source>
        <dbReference type="PROSITE" id="PS50928"/>
    </source>
</evidence>
<dbReference type="Proteomes" id="UP000290191">
    <property type="component" value="Unassembled WGS sequence"/>
</dbReference>
<reference evidence="11 12" key="1">
    <citation type="submission" date="2017-10" db="EMBL/GenBank/DDBJ databases">
        <title>Genomics of the genus Arcobacter.</title>
        <authorList>
            <person name="Perez-Cataluna A."/>
            <person name="Figueras M.J."/>
        </authorList>
    </citation>
    <scope>NUCLEOTIDE SEQUENCE [LARGE SCALE GENOMIC DNA]</scope>
    <source>
        <strain evidence="11 12">DSM 24636</strain>
    </source>
</reference>
<feature type="transmembrane region" description="Helical" evidence="9">
    <location>
        <begin position="183"/>
        <end position="202"/>
    </location>
</feature>
<keyword evidence="6" id="KW-0029">Amino-acid transport</keyword>
<proteinExistence type="inferred from homology"/>
<comment type="subcellular location">
    <subcellularLocation>
        <location evidence="1">Cell inner membrane</location>
        <topology evidence="1">Multi-pass membrane protein</topology>
    </subcellularLocation>
    <subcellularLocation>
        <location evidence="9">Cell membrane</location>
        <topology evidence="9">Multi-pass membrane protein</topology>
    </subcellularLocation>
</comment>
<evidence type="ECO:0000313" key="11">
    <source>
        <dbReference type="EMBL" id="RXJ61810.1"/>
    </source>
</evidence>
<gene>
    <name evidence="11" type="primary">ehuC</name>
    <name evidence="11" type="ORF">CRV06_12515</name>
</gene>
<dbReference type="PROSITE" id="PS50928">
    <property type="entry name" value="ABC_TM1"/>
    <property type="match status" value="1"/>
</dbReference>